<dbReference type="InterPro" id="IPR016908">
    <property type="entry name" value="UCP029037"/>
</dbReference>
<dbReference type="OrthoDB" id="5589102at2"/>
<dbReference type="eggNOG" id="COG5595">
    <property type="taxonomic scope" value="Bacteria"/>
</dbReference>
<gene>
    <name evidence="1" type="ordered locus">HCH_06721</name>
</gene>
<dbReference type="PIRSF" id="PIRSF029037">
    <property type="entry name" value="UCP029037_Zn_ribbon"/>
    <property type="match status" value="1"/>
</dbReference>
<proteinExistence type="predicted"/>
<evidence type="ECO:0000313" key="2">
    <source>
        <dbReference type="Proteomes" id="UP000000238"/>
    </source>
</evidence>
<dbReference type="RefSeq" id="WP_011400400.1">
    <property type="nucleotide sequence ID" value="NC_007645.1"/>
</dbReference>
<keyword evidence="2" id="KW-1185">Reference proteome</keyword>
<dbReference type="Pfam" id="PF10071">
    <property type="entry name" value="DUF2310"/>
    <property type="match status" value="1"/>
</dbReference>
<dbReference type="EMBL" id="CP000155">
    <property type="protein sequence ID" value="ABC33348.1"/>
    <property type="molecule type" value="Genomic_DNA"/>
</dbReference>
<evidence type="ECO:0000313" key="1">
    <source>
        <dbReference type="EMBL" id="ABC33348.1"/>
    </source>
</evidence>
<reference evidence="1 2" key="1">
    <citation type="journal article" date="2005" name="Nucleic Acids Res.">
        <title>Genomic blueprint of Hahella chejuensis, a marine microbe producing an algicidal agent.</title>
        <authorList>
            <person name="Jeong H."/>
            <person name="Yim J.H."/>
            <person name="Lee C."/>
            <person name="Choi S.-H."/>
            <person name="Park Y.K."/>
            <person name="Yoon S.H."/>
            <person name="Hur C.-G."/>
            <person name="Kang H.-Y."/>
            <person name="Kim D."/>
            <person name="Lee H.H."/>
            <person name="Park K.H."/>
            <person name="Park S.-H."/>
            <person name="Park H.-S."/>
            <person name="Lee H.K."/>
            <person name="Oh T.K."/>
            <person name="Kim J.F."/>
        </authorList>
    </citation>
    <scope>NUCLEOTIDE SEQUENCE [LARGE SCALE GENOMIC DNA]</scope>
    <source>
        <strain evidence="1 2">KCTC 2396</strain>
    </source>
</reference>
<accession>Q2S7M6</accession>
<dbReference type="Proteomes" id="UP000000238">
    <property type="component" value="Chromosome"/>
</dbReference>
<dbReference type="AlphaFoldDB" id="Q2S7M6"/>
<dbReference type="HOGENOM" id="CLU_1064102_0_0_6"/>
<sequence length="272" mass="30709">MILHKVTFGSLVNDDKDEALELAFSFLSTLAHNGQVNVDDYVCAVQQGIVCAYVNALGPSATELSFFNRYGLSSLEGLKGYFGGEPVWEMLEDNAPKKEASWKGAPFLYLHTLDNGGESPLYRGDNGENITLYTVPCDADERERAYFWQRDYRQCDSIWMRSAVLESETYKELADANSALTLAGKEVCRIIEAATGVPAYYFLFRYWGRRKNEEKRWCPGCGGDWRTGHSTERGGDLWLFPYQCEPCRLVASHALADDDERRASIGEWKGDK</sequence>
<dbReference type="KEGG" id="hch:HCH_06721"/>
<organism evidence="1 2">
    <name type="scientific">Hahella chejuensis (strain KCTC 2396)</name>
    <dbReference type="NCBI Taxonomy" id="349521"/>
    <lineage>
        <taxon>Bacteria</taxon>
        <taxon>Pseudomonadati</taxon>
        <taxon>Pseudomonadota</taxon>
        <taxon>Gammaproteobacteria</taxon>
        <taxon>Oceanospirillales</taxon>
        <taxon>Hahellaceae</taxon>
        <taxon>Hahella</taxon>
    </lineage>
</organism>
<protein>
    <submittedName>
        <fullName evidence="1">Zn-ribbon-containing, possibly nucleic-acid-binding protein</fullName>
    </submittedName>
</protein>
<dbReference type="STRING" id="349521.HCH_06721"/>
<name>Q2S7M6_HAHCH</name>